<dbReference type="Gene3D" id="1.20.1500.10">
    <property type="entry name" value="YheA/YmcA-like"/>
    <property type="match status" value="1"/>
</dbReference>
<dbReference type="HAMAP" id="MF_01526">
    <property type="entry name" value="UPF0342"/>
    <property type="match status" value="1"/>
</dbReference>
<dbReference type="PATRIC" id="fig|1348973.3.peg.3995"/>
<reference evidence="2 3" key="1">
    <citation type="submission" date="2014-04" db="EMBL/GenBank/DDBJ databases">
        <title>Draft genome sequence of Bacillus azotoformans MEV2011, a (co-) denitrifying strain unable to grow in the presence of oxygen.</title>
        <authorList>
            <person name="Nielsen M."/>
            <person name="Schreiber L."/>
            <person name="Finster K."/>
            <person name="Schramm A."/>
        </authorList>
    </citation>
    <scope>NUCLEOTIDE SEQUENCE [LARGE SCALE GENOMIC DNA]</scope>
    <source>
        <strain evidence="2 3">MEV2011</strain>
    </source>
</reference>
<dbReference type="RefSeq" id="WP_035197832.1">
    <property type="nucleotide sequence ID" value="NZ_JJRY01000023.1"/>
</dbReference>
<dbReference type="InterPro" id="IPR010368">
    <property type="entry name" value="Com_YlbF"/>
</dbReference>
<dbReference type="EMBL" id="JJRY01000023">
    <property type="protein sequence ID" value="KEF36693.1"/>
    <property type="molecule type" value="Genomic_DNA"/>
</dbReference>
<dbReference type="OrthoDB" id="9811402at2"/>
<dbReference type="InterPro" id="IPR023378">
    <property type="entry name" value="YheA/YmcA-like_dom_sf"/>
</dbReference>
<accession>A0A072NIJ2</accession>
<comment type="caution">
    <text evidence="2">The sequence shown here is derived from an EMBL/GenBank/DDBJ whole genome shotgun (WGS) entry which is preliminary data.</text>
</comment>
<dbReference type="Pfam" id="PF06133">
    <property type="entry name" value="Com_YlbF"/>
    <property type="match status" value="1"/>
</dbReference>
<comment type="similarity">
    <text evidence="1">Belongs to the UPF0342 family.</text>
</comment>
<sequence length="118" mass="13785">MANVYDVAYTLEKAIRDSDDFKRLKQLYDIVNNDASSKRLFDSFRETQFELQQKQMMGEDISEEDVQKAQQQFTLIGQHEGIAQLMQAEERMSMIISDLTRVIMKPLEELYGAPEELQ</sequence>
<evidence type="ECO:0000313" key="2">
    <source>
        <dbReference type="EMBL" id="KEF36693.1"/>
    </source>
</evidence>
<proteinExistence type="inferred from homology"/>
<dbReference type="SUPFAM" id="SSF158622">
    <property type="entry name" value="YheA/YmcA-like"/>
    <property type="match status" value="1"/>
</dbReference>
<dbReference type="Proteomes" id="UP000027936">
    <property type="component" value="Unassembled WGS sequence"/>
</dbReference>
<evidence type="ECO:0000313" key="3">
    <source>
        <dbReference type="Proteomes" id="UP000027936"/>
    </source>
</evidence>
<gene>
    <name evidence="2" type="ORF">M670_04110</name>
</gene>
<protein>
    <recommendedName>
        <fullName evidence="1">UPF0342 protein M670_04110</fullName>
    </recommendedName>
</protein>
<dbReference type="AlphaFoldDB" id="A0A072NIJ2"/>
<name>A0A072NIJ2_SCHAZ</name>
<organism evidence="2 3">
    <name type="scientific">Schinkia azotoformans MEV2011</name>
    <dbReference type="NCBI Taxonomy" id="1348973"/>
    <lineage>
        <taxon>Bacteria</taxon>
        <taxon>Bacillati</taxon>
        <taxon>Bacillota</taxon>
        <taxon>Bacilli</taxon>
        <taxon>Bacillales</taxon>
        <taxon>Bacillaceae</taxon>
        <taxon>Calidifontibacillus/Schinkia group</taxon>
        <taxon>Schinkia</taxon>
    </lineage>
</organism>
<evidence type="ECO:0000256" key="1">
    <source>
        <dbReference type="HAMAP-Rule" id="MF_01526"/>
    </source>
</evidence>